<evidence type="ECO:0000256" key="1">
    <source>
        <dbReference type="ARBA" id="ARBA00023125"/>
    </source>
</evidence>
<evidence type="ECO:0000256" key="2">
    <source>
        <dbReference type="PROSITE-ProRule" id="PRU01091"/>
    </source>
</evidence>
<evidence type="ECO:0000256" key="3">
    <source>
        <dbReference type="SAM" id="MobiDB-lite"/>
    </source>
</evidence>
<dbReference type="Pfam" id="PF00486">
    <property type="entry name" value="Trans_reg_C"/>
    <property type="match status" value="1"/>
</dbReference>
<gene>
    <name evidence="5" type="ORF">SM39_3648</name>
</gene>
<feature type="domain" description="OmpR/PhoB-type" evidence="4">
    <location>
        <begin position="1"/>
        <end position="103"/>
    </location>
</feature>
<dbReference type="GO" id="GO:0006355">
    <property type="term" value="P:regulation of DNA-templated transcription"/>
    <property type="evidence" value="ECO:0007669"/>
    <property type="project" value="InterPro"/>
</dbReference>
<dbReference type="AlphaFoldDB" id="A0AAT9F2Z2"/>
<dbReference type="InterPro" id="IPR036388">
    <property type="entry name" value="WH-like_DNA-bd_sf"/>
</dbReference>
<dbReference type="SUPFAM" id="SSF46894">
    <property type="entry name" value="C-terminal effector domain of the bipartite response regulators"/>
    <property type="match status" value="1"/>
</dbReference>
<feature type="DNA-binding region" description="OmpR/PhoB-type" evidence="2">
    <location>
        <begin position="1"/>
        <end position="103"/>
    </location>
</feature>
<proteinExistence type="predicted"/>
<organism evidence="5">
    <name type="scientific">Serratia marcescens SM39</name>
    <dbReference type="NCBI Taxonomy" id="1334564"/>
    <lineage>
        <taxon>Bacteria</taxon>
        <taxon>Pseudomonadati</taxon>
        <taxon>Pseudomonadota</taxon>
        <taxon>Gammaproteobacteria</taxon>
        <taxon>Enterobacterales</taxon>
        <taxon>Yersiniaceae</taxon>
        <taxon>Serratia</taxon>
    </lineage>
</organism>
<evidence type="ECO:0000259" key="4">
    <source>
        <dbReference type="PROSITE" id="PS51755"/>
    </source>
</evidence>
<dbReference type="InterPro" id="IPR016032">
    <property type="entry name" value="Sig_transdc_resp-reg_C-effctor"/>
</dbReference>
<sequence length="258" mass="29746">MIFIINGRVKFNEYEGTLESVNAPHNMQPLAAAACRLLSIFVRNNEMLIKRQQLLEEVWEERGLKGTNSNLNNYISLLRRHLAQLGETELIITYPRQGFKFVAKKISRHATAEPEKEQNIMEETAVPTQPPGQAAPRGRGSGKLLSAWRQFQSWNKWVNLILFISIAALIMASHQYSVRNNLFSGTQFAGCQIYNMGWDYPEKETVTDMVKAYVNCQKKTKVYYYNKITQDNRQFEEKMLVSCRENAGRQPCEVVYIP</sequence>
<dbReference type="KEGG" id="smar:SM39_3648"/>
<dbReference type="GO" id="GO:0003677">
    <property type="term" value="F:DNA binding"/>
    <property type="evidence" value="ECO:0007669"/>
    <property type="project" value="UniProtKB-UniRule"/>
</dbReference>
<keyword evidence="1 2" id="KW-0238">DNA-binding</keyword>
<dbReference type="EMBL" id="AP013063">
    <property type="protein sequence ID" value="BAO35596.1"/>
    <property type="molecule type" value="Genomic_DNA"/>
</dbReference>
<protein>
    <submittedName>
        <fullName evidence="5">Transcriptional regulator</fullName>
    </submittedName>
</protein>
<dbReference type="GO" id="GO:0000160">
    <property type="term" value="P:phosphorelay signal transduction system"/>
    <property type="evidence" value="ECO:0007669"/>
    <property type="project" value="InterPro"/>
</dbReference>
<dbReference type="CDD" id="cd00383">
    <property type="entry name" value="trans_reg_C"/>
    <property type="match status" value="1"/>
</dbReference>
<dbReference type="InterPro" id="IPR001867">
    <property type="entry name" value="OmpR/PhoB-type_DNA-bd"/>
</dbReference>
<dbReference type="PROSITE" id="PS51755">
    <property type="entry name" value="OMPR_PHOB"/>
    <property type="match status" value="1"/>
</dbReference>
<dbReference type="SMART" id="SM00862">
    <property type="entry name" value="Trans_reg_C"/>
    <property type="match status" value="1"/>
</dbReference>
<name>A0AAT9F2Z2_SERMA</name>
<dbReference type="RefSeq" id="WP_049235435.1">
    <property type="nucleotide sequence ID" value="NZ_AP013063.1"/>
</dbReference>
<feature type="region of interest" description="Disordered" evidence="3">
    <location>
        <begin position="112"/>
        <end position="139"/>
    </location>
</feature>
<accession>A0AAT9F2Z2</accession>
<reference evidence="5" key="1">
    <citation type="journal article" date="2014" name="Genome Biol. Evol.">
        <title>Genome evolution and plasticity of Serratia marcescens, an important multidrug-resistant nosocomial pathogen.</title>
        <authorList>
            <person name="Iguchi A."/>
            <person name="Nagaya Y."/>
            <person name="Pradel E."/>
            <person name="Ooka T."/>
            <person name="Ogura Y."/>
            <person name="Katsura K."/>
            <person name="Kurokawa K."/>
            <person name="Oshima K."/>
            <person name="Hattori M."/>
            <person name="Parkhill J."/>
            <person name="Sebaihia M."/>
            <person name="Coulthurst S.J."/>
            <person name="Gotoh N."/>
            <person name="Thomson N.R."/>
            <person name="Ewbank J.J."/>
            <person name="Hayashi T."/>
        </authorList>
    </citation>
    <scope>NUCLEOTIDE SEQUENCE</scope>
    <source>
        <strain evidence="5">SM39</strain>
    </source>
</reference>
<evidence type="ECO:0000313" key="5">
    <source>
        <dbReference type="EMBL" id="BAO35596.1"/>
    </source>
</evidence>
<dbReference type="Gene3D" id="1.10.10.10">
    <property type="entry name" value="Winged helix-like DNA-binding domain superfamily/Winged helix DNA-binding domain"/>
    <property type="match status" value="1"/>
</dbReference>